<dbReference type="PANTHER" id="PTHR43400">
    <property type="entry name" value="FUMARATE REDUCTASE"/>
    <property type="match status" value="1"/>
</dbReference>
<dbReference type="GO" id="GO:0010181">
    <property type="term" value="F:FMN binding"/>
    <property type="evidence" value="ECO:0007669"/>
    <property type="project" value="InterPro"/>
</dbReference>
<dbReference type="SUPFAM" id="SSF56425">
    <property type="entry name" value="Succinate dehydrogenase/fumarate reductase flavoprotein, catalytic domain"/>
    <property type="match status" value="1"/>
</dbReference>
<dbReference type="InterPro" id="IPR027477">
    <property type="entry name" value="Succ_DH/fumarate_Rdtase_cat_sf"/>
</dbReference>
<evidence type="ECO:0000259" key="6">
    <source>
        <dbReference type="Pfam" id="PF00890"/>
    </source>
</evidence>
<dbReference type="InterPro" id="IPR003953">
    <property type="entry name" value="FAD-dep_OxRdtase_2_FAD-bd"/>
</dbReference>
<keyword evidence="2 5" id="KW-0285">Flavoprotein</keyword>
<dbReference type="GO" id="GO:0016491">
    <property type="term" value="F:oxidoreductase activity"/>
    <property type="evidence" value="ECO:0007669"/>
    <property type="project" value="UniProtKB-KW"/>
</dbReference>
<dbReference type="SUPFAM" id="SSF51905">
    <property type="entry name" value="FAD/NAD(P)-binding domain"/>
    <property type="match status" value="1"/>
</dbReference>
<name>A0A2Z6I8I2_9BURK</name>
<evidence type="ECO:0000256" key="4">
    <source>
        <dbReference type="ARBA" id="ARBA00023002"/>
    </source>
</evidence>
<accession>A0A2Z6I8I2</accession>
<dbReference type="AlphaFoldDB" id="A0A2Z6I8I2"/>
<keyword evidence="5" id="KW-0732">Signal</keyword>
<dbReference type="InterPro" id="IPR050315">
    <property type="entry name" value="FAD-oxidoreductase_2"/>
</dbReference>
<proteinExistence type="inferred from homology"/>
<comment type="similarity">
    <text evidence="5">Belongs to the FAD-dependent oxidoreductase 2 family. FRD/SDH subfamily.</text>
</comment>
<evidence type="ECO:0000256" key="5">
    <source>
        <dbReference type="RuleBase" id="RU366062"/>
    </source>
</evidence>
<dbReference type="Proteomes" id="UP000271003">
    <property type="component" value="Chromosome"/>
</dbReference>
<feature type="chain" id="PRO_5044362003" evidence="5">
    <location>
        <begin position="47"/>
        <end position="542"/>
    </location>
</feature>
<dbReference type="KEGG" id="sutt:SUTMEG_06560"/>
<feature type="domain" description="FAD-dependent oxidoreductase 2 FAD-binding" evidence="6">
    <location>
        <begin position="60"/>
        <end position="476"/>
    </location>
</feature>
<reference evidence="7 8" key="1">
    <citation type="journal article" date="2018" name="Int. J. Syst. Evol. Microbiol.">
        <title>Mesosutterella multiformis gen. nov., sp. nov., a member of the family Sutterellaceae and Sutterella megalosphaeroides sp. nov., isolated from human faeces.</title>
        <authorList>
            <person name="Sakamoto M."/>
            <person name="Ikeyama N."/>
            <person name="Kunihiro T."/>
            <person name="Iino T."/>
            <person name="Yuki M."/>
            <person name="Ohkuma M."/>
        </authorList>
    </citation>
    <scope>NUCLEOTIDE SEQUENCE [LARGE SCALE GENOMIC DNA]</scope>
    <source>
        <strain evidence="7 8">6FBBBH3</strain>
    </source>
</reference>
<evidence type="ECO:0000256" key="1">
    <source>
        <dbReference type="ARBA" id="ARBA00001974"/>
    </source>
</evidence>
<dbReference type="Pfam" id="PF00890">
    <property type="entry name" value="FAD_binding_2"/>
    <property type="match status" value="1"/>
</dbReference>
<evidence type="ECO:0000256" key="3">
    <source>
        <dbReference type="ARBA" id="ARBA00022827"/>
    </source>
</evidence>
<dbReference type="RefSeq" id="WP_123957633.1">
    <property type="nucleotide sequence ID" value="NZ_AP018786.1"/>
</dbReference>
<protein>
    <submittedName>
        <fullName evidence="7">Flavocytochrome c</fullName>
    </submittedName>
</protein>
<dbReference type="EMBL" id="AP018786">
    <property type="protein sequence ID" value="BBF22765.1"/>
    <property type="molecule type" value="Genomic_DNA"/>
</dbReference>
<comment type="cofactor">
    <cofactor evidence="1">
        <name>FAD</name>
        <dbReference type="ChEBI" id="CHEBI:57692"/>
    </cofactor>
</comment>
<gene>
    <name evidence="7" type="ORF">SUTMEG_06560</name>
</gene>
<dbReference type="InterPro" id="IPR036188">
    <property type="entry name" value="FAD/NAD-bd_sf"/>
</dbReference>
<organism evidence="7 8">
    <name type="scientific">Sutterella megalosphaeroides</name>
    <dbReference type="NCBI Taxonomy" id="2494234"/>
    <lineage>
        <taxon>Bacteria</taxon>
        <taxon>Pseudomonadati</taxon>
        <taxon>Pseudomonadota</taxon>
        <taxon>Betaproteobacteria</taxon>
        <taxon>Burkholderiales</taxon>
        <taxon>Sutterellaceae</taxon>
        <taxon>Sutterella</taxon>
    </lineage>
</organism>
<dbReference type="NCBIfam" id="TIGR01813">
    <property type="entry name" value="flavo_cyto_c"/>
    <property type="match status" value="1"/>
</dbReference>
<keyword evidence="3 5" id="KW-0274">FAD</keyword>
<feature type="signal peptide" evidence="5">
    <location>
        <begin position="1"/>
        <end position="46"/>
    </location>
</feature>
<dbReference type="Gene3D" id="3.50.50.60">
    <property type="entry name" value="FAD/NAD(P)-binding domain"/>
    <property type="match status" value="1"/>
</dbReference>
<keyword evidence="4 5" id="KW-0560">Oxidoreductase</keyword>
<evidence type="ECO:0000313" key="8">
    <source>
        <dbReference type="Proteomes" id="UP000271003"/>
    </source>
</evidence>
<dbReference type="InterPro" id="IPR010960">
    <property type="entry name" value="Flavocytochrome_c"/>
</dbReference>
<evidence type="ECO:0000313" key="7">
    <source>
        <dbReference type="EMBL" id="BBF22765.1"/>
    </source>
</evidence>
<dbReference type="OrthoDB" id="9806724at2"/>
<dbReference type="Gene3D" id="3.90.700.10">
    <property type="entry name" value="Succinate dehydrogenase/fumarate reductase flavoprotein, catalytic domain"/>
    <property type="match status" value="1"/>
</dbReference>
<sequence>MRTTISAAFQTVALTSARTVGTLFGTLGVLSAASMLGALGATNALADTTVDPTDPAYRCDVLVVGAGGAGMSAAIVAREKGASVLILEKMPRAGGNTLMATGHITATDSNYQAANDIRASSETFEADVLKAGRGEADPKLVHHMVAHSGEALDWLMGLGAALENVREVPGTQEYRLFRPTGCETVGSEIAGALLRRTETLNIPVLTFTRAEDLVLEGKRVSGVLAETANGNRFVIKAQAVVLATGGYAGSQLLLTRFSPADAHELSSNSPGSTGDGLMLADRVGAAFTCLKDVLYHPTAVPLSGAILPESLRADGAVLLDPEGRRFVNELASSTEVSDAIRENGNYAWLIVDRHTVQNVPVIHQLVSEGLVYPAHTEAQLAVVMHASARTVAETLVRYREFVRKGKDEDFRRPTMLSDLSDFPLYAVRVRPALHGTTGGVVIDTHARVLDRHGNPIPGLFAAGEVTGGVHGASRLEDTALTDAIVFGRTAGEAAAAYARQAPAERARNHGAKAPVELPGLAAQATHGAMRFAESEGAKPSAN</sequence>
<dbReference type="PANTHER" id="PTHR43400:SF7">
    <property type="entry name" value="FAD-DEPENDENT OXIDOREDUCTASE 2 FAD BINDING DOMAIN-CONTAINING PROTEIN"/>
    <property type="match status" value="1"/>
</dbReference>
<keyword evidence="8" id="KW-1185">Reference proteome</keyword>
<dbReference type="PRINTS" id="PR00368">
    <property type="entry name" value="FADPNR"/>
</dbReference>
<evidence type="ECO:0000256" key="2">
    <source>
        <dbReference type="ARBA" id="ARBA00022630"/>
    </source>
</evidence>